<evidence type="ECO:0000256" key="2">
    <source>
        <dbReference type="PROSITE-ProRule" id="PRU01161"/>
    </source>
</evidence>
<name>A0A2A6RMW9_9CHLR</name>
<comment type="caution">
    <text evidence="2">Lacks conserved residue(s) required for the propagation of feature annotation.</text>
</comment>
<evidence type="ECO:0000313" key="5">
    <source>
        <dbReference type="Proteomes" id="UP000220527"/>
    </source>
</evidence>
<dbReference type="EMBL" id="NQWI01000010">
    <property type="protein sequence ID" value="PDW04412.1"/>
    <property type="molecule type" value="Genomic_DNA"/>
</dbReference>
<dbReference type="Pfam" id="PF01734">
    <property type="entry name" value="Patatin"/>
    <property type="match status" value="1"/>
</dbReference>
<dbReference type="OrthoDB" id="9802424at2"/>
<proteinExistence type="predicted"/>
<dbReference type="AlphaFoldDB" id="A0A2A6RMW9"/>
<accession>A0A2A6RMW9</accession>
<organism evidence="4 5">
    <name type="scientific">Candidatus Viridilinea mediisalina</name>
    <dbReference type="NCBI Taxonomy" id="2024553"/>
    <lineage>
        <taxon>Bacteria</taxon>
        <taxon>Bacillati</taxon>
        <taxon>Chloroflexota</taxon>
        <taxon>Chloroflexia</taxon>
        <taxon>Chloroflexales</taxon>
        <taxon>Chloroflexineae</taxon>
        <taxon>Oscillochloridaceae</taxon>
        <taxon>Candidatus Viridilinea</taxon>
    </lineage>
</organism>
<keyword evidence="2" id="KW-0442">Lipid degradation</keyword>
<dbReference type="InterPro" id="IPR016035">
    <property type="entry name" value="Acyl_Trfase/lysoPLipase"/>
</dbReference>
<reference evidence="5" key="1">
    <citation type="submission" date="2017-08" db="EMBL/GenBank/DDBJ databases">
        <authorList>
            <person name="Grouzdev D.S."/>
            <person name="Gaisin V.A."/>
            <person name="Rysina M.S."/>
            <person name="Gorlenko V.M."/>
        </authorList>
    </citation>
    <scope>NUCLEOTIDE SEQUENCE [LARGE SCALE GENOMIC DNA]</scope>
    <source>
        <strain evidence="5">Kir15-3F</strain>
    </source>
</reference>
<dbReference type="GO" id="GO:0016787">
    <property type="term" value="F:hydrolase activity"/>
    <property type="evidence" value="ECO:0007669"/>
    <property type="project" value="UniProtKB-UniRule"/>
</dbReference>
<protein>
    <recommendedName>
        <fullName evidence="3">PNPLA domain-containing protein</fullName>
    </recommendedName>
</protein>
<dbReference type="Proteomes" id="UP000220527">
    <property type="component" value="Unassembled WGS sequence"/>
</dbReference>
<sequence length="346" mass="39010">MLMPKRIAIACQGGGSHTAFTAGVLKTLIRHADQGHYQICALSGTSGGAICAALAWYGLIRQQRGQMSRAEAIDLLDAFWHDNAAQSLWEQLWNHWSINLIRMHAQGRLPELKSSPYMPQVELATTLLQRFAPRQEFFDLRLLLEKYLKLDELEQPIAEPRLLVGAVAVLAGTFKAFDSKAAEISIDAILASTTLPTLFKAIRIGDDVYWDGLFSQNPPVRELVINIDVAKKPDEIWVVRINRQRLDEEPTSVEEIEDRRNALAGNLSLNHELDVIRTVSKWLREGKFVSNQAKPVDIRWIEMSEDLDLRLGYVTKLNRDPTFITALIADGEAQAERFLAEWQASV</sequence>
<dbReference type="SUPFAM" id="SSF52151">
    <property type="entry name" value="FabD/lysophospholipase-like"/>
    <property type="match status" value="1"/>
</dbReference>
<dbReference type="InterPro" id="IPR002641">
    <property type="entry name" value="PNPLA_dom"/>
</dbReference>
<keyword evidence="5" id="KW-1185">Reference proteome</keyword>
<keyword evidence="2" id="KW-0378">Hydrolase</keyword>
<evidence type="ECO:0000256" key="1">
    <source>
        <dbReference type="ARBA" id="ARBA00023098"/>
    </source>
</evidence>
<evidence type="ECO:0000313" key="4">
    <source>
        <dbReference type="EMBL" id="PDW04412.1"/>
    </source>
</evidence>
<comment type="caution">
    <text evidence="4">The sequence shown here is derived from an EMBL/GenBank/DDBJ whole genome shotgun (WGS) entry which is preliminary data.</text>
</comment>
<dbReference type="GO" id="GO:0016042">
    <property type="term" value="P:lipid catabolic process"/>
    <property type="evidence" value="ECO:0007669"/>
    <property type="project" value="UniProtKB-UniRule"/>
</dbReference>
<feature type="active site" description="Proton acceptor" evidence="2">
    <location>
        <position position="211"/>
    </location>
</feature>
<keyword evidence="1 2" id="KW-0443">Lipid metabolism</keyword>
<dbReference type="Gene3D" id="3.40.1090.10">
    <property type="entry name" value="Cytosolic phospholipase A2 catalytic domain"/>
    <property type="match status" value="2"/>
</dbReference>
<feature type="domain" description="PNPLA" evidence="3">
    <location>
        <begin position="9"/>
        <end position="224"/>
    </location>
</feature>
<feature type="short sequence motif" description="GXSXG" evidence="2">
    <location>
        <begin position="44"/>
        <end position="48"/>
    </location>
</feature>
<dbReference type="PROSITE" id="PS51635">
    <property type="entry name" value="PNPLA"/>
    <property type="match status" value="1"/>
</dbReference>
<gene>
    <name evidence="4" type="ORF">CJ255_03875</name>
</gene>
<feature type="active site" description="Nucleophile" evidence="2">
    <location>
        <position position="46"/>
    </location>
</feature>
<evidence type="ECO:0000259" key="3">
    <source>
        <dbReference type="PROSITE" id="PS51635"/>
    </source>
</evidence>